<name>A0A8C5SFF4_LATLA</name>
<reference evidence="1" key="2">
    <citation type="submission" date="2025-09" db="UniProtKB">
        <authorList>
            <consortium name="Ensembl"/>
        </authorList>
    </citation>
    <scope>IDENTIFICATION</scope>
</reference>
<dbReference type="AlphaFoldDB" id="A0A8C5SFF4"/>
<dbReference type="Proteomes" id="UP000694406">
    <property type="component" value="Unplaced"/>
</dbReference>
<keyword evidence="2" id="KW-1185">Reference proteome</keyword>
<dbReference type="GeneTree" id="ENSGT00940000179573"/>
<sequence length="167" mass="18183">HPLLLILPSSALENRLTPSSLWHPFKYWNTATLTPLCCFFPPSGHLFRTAGDQPCNLSTVSSAFPMVSHPVFGLHTASSGHTEFGGLGSLGTPIALAAHPQLTTFPGKQNGGGMQMCTPVLALRFSHHYLESLLCLPLLPKIMILLHSIPGPQEKVHEEVWRKVSSE</sequence>
<reference evidence="1" key="1">
    <citation type="submission" date="2025-08" db="UniProtKB">
        <authorList>
            <consortium name="Ensembl"/>
        </authorList>
    </citation>
    <scope>IDENTIFICATION</scope>
</reference>
<evidence type="ECO:0000313" key="1">
    <source>
        <dbReference type="Ensembl" id="ENSLLTP00000016731.1"/>
    </source>
</evidence>
<dbReference type="Ensembl" id="ENSLLTT00000017363.1">
    <property type="protein sequence ID" value="ENSLLTP00000016731.1"/>
    <property type="gene ID" value="ENSLLTG00000012750.1"/>
</dbReference>
<evidence type="ECO:0000313" key="2">
    <source>
        <dbReference type="Proteomes" id="UP000694406"/>
    </source>
</evidence>
<accession>A0A8C5SFF4</accession>
<protein>
    <submittedName>
        <fullName evidence="1">Uncharacterized protein</fullName>
    </submittedName>
</protein>
<proteinExistence type="predicted"/>
<organism evidence="1 2">
    <name type="scientific">Laticauda laticaudata</name>
    <name type="common">Blue-ringed sea krait</name>
    <name type="synonym">Blue-lipped sea krait</name>
    <dbReference type="NCBI Taxonomy" id="8630"/>
    <lineage>
        <taxon>Eukaryota</taxon>
        <taxon>Metazoa</taxon>
        <taxon>Chordata</taxon>
        <taxon>Craniata</taxon>
        <taxon>Vertebrata</taxon>
        <taxon>Euteleostomi</taxon>
        <taxon>Lepidosauria</taxon>
        <taxon>Squamata</taxon>
        <taxon>Bifurcata</taxon>
        <taxon>Unidentata</taxon>
        <taxon>Episquamata</taxon>
        <taxon>Toxicofera</taxon>
        <taxon>Serpentes</taxon>
        <taxon>Colubroidea</taxon>
        <taxon>Elapidae</taxon>
        <taxon>Laticaudinae</taxon>
        <taxon>Laticauda</taxon>
    </lineage>
</organism>